<sequence>MKCADRFRTSADILDICVSEADLDISLTRSRSLNTLGHGSQTTGGKIPTQLLHERSTQWRRGRGTEEGRGQPPRPPGGPPPPRPPHPKPPAAAVLSESQLVHLNRLSSNTLIPGQRLCVPRGQALPLQSQNSNLEPGPALETMPAASSSLLSPSPDAEYDKLLDVEAVPMPDGQLCLLALPAECSEGEGPTAMPYLKLCCRYITDRKIFFDPYKSHPLVVEHGCEEYLFSCSVDSVLSVSFYSDISHVHFSTSTQRWKGRRKPANPKSVRSLVRRIGGAKRGGGAPAADARDNAVLALVSSATADLRSASGLNQGPGSESQDKVEAQGQLEAGARSATLDELAAHSAGMLGVAVLNSAATFCCGGLDTGERVRMELVRADGKEQQRRTGKGVTGCSRHLSGSSGALMFVKLRLQQPISKKRGVSTPEPGLYAYLSHWRPDLCIVEGGEEEEGGADDEEFVLVDDREEEEEEGVGLSHSDSRTGEDWEKNGLWPGRLGSAGPSSEQACPGKSNPTLHKNRVLWAQTS</sequence>
<feature type="domain" description="LysM" evidence="2">
    <location>
        <begin position="96"/>
        <end position="120"/>
    </location>
</feature>
<dbReference type="OrthoDB" id="26679at2759"/>
<reference evidence="3" key="1">
    <citation type="thesis" date="2021" institute="BYU ScholarsArchive" country="Provo, UT, USA">
        <title>Applications of and Algorithms for Genome Assembly and Genomic Analyses with an Emphasis on Marine Teleosts.</title>
        <authorList>
            <person name="Pickett B.D."/>
        </authorList>
    </citation>
    <scope>NUCLEOTIDE SEQUENCE</scope>
    <source>
        <strain evidence="3">HI-2016</strain>
    </source>
</reference>
<gene>
    <name evidence="3" type="ORF">JZ751_020398</name>
</gene>
<feature type="compositionally biased region" description="Polar residues" evidence="1">
    <location>
        <begin position="33"/>
        <end position="44"/>
    </location>
</feature>
<feature type="compositionally biased region" description="Basic and acidic residues" evidence="1">
    <location>
        <begin position="478"/>
        <end position="488"/>
    </location>
</feature>
<evidence type="ECO:0000256" key="1">
    <source>
        <dbReference type="SAM" id="MobiDB-lite"/>
    </source>
</evidence>
<protein>
    <recommendedName>
        <fullName evidence="2">LysM domain-containing protein</fullName>
    </recommendedName>
</protein>
<feature type="region of interest" description="Disordered" evidence="1">
    <location>
        <begin position="128"/>
        <end position="152"/>
    </location>
</feature>
<feature type="compositionally biased region" description="Pro residues" evidence="1">
    <location>
        <begin position="72"/>
        <end position="90"/>
    </location>
</feature>
<feature type="compositionally biased region" description="Basic and acidic residues" evidence="1">
    <location>
        <begin position="52"/>
        <end position="69"/>
    </location>
</feature>
<comment type="caution">
    <text evidence="3">The sequence shown here is derived from an EMBL/GenBank/DDBJ whole genome shotgun (WGS) entry which is preliminary data.</text>
</comment>
<feature type="region of interest" description="Disordered" evidence="1">
    <location>
        <begin position="464"/>
        <end position="526"/>
    </location>
</feature>
<dbReference type="EMBL" id="JAFBMS010000392">
    <property type="protein sequence ID" value="KAG9331048.1"/>
    <property type="molecule type" value="Genomic_DNA"/>
</dbReference>
<evidence type="ECO:0000313" key="4">
    <source>
        <dbReference type="Proteomes" id="UP000824540"/>
    </source>
</evidence>
<dbReference type="InterPro" id="IPR018392">
    <property type="entry name" value="LysM"/>
</dbReference>
<proteinExistence type="predicted"/>
<dbReference type="Pfam" id="PF01476">
    <property type="entry name" value="LysM"/>
    <property type="match status" value="1"/>
</dbReference>
<accession>A0A8T2MZI2</accession>
<organism evidence="3 4">
    <name type="scientific">Albula glossodonta</name>
    <name type="common">roundjaw bonefish</name>
    <dbReference type="NCBI Taxonomy" id="121402"/>
    <lineage>
        <taxon>Eukaryota</taxon>
        <taxon>Metazoa</taxon>
        <taxon>Chordata</taxon>
        <taxon>Craniata</taxon>
        <taxon>Vertebrata</taxon>
        <taxon>Euteleostomi</taxon>
        <taxon>Actinopterygii</taxon>
        <taxon>Neopterygii</taxon>
        <taxon>Teleostei</taxon>
        <taxon>Albuliformes</taxon>
        <taxon>Albulidae</taxon>
        <taxon>Albula</taxon>
    </lineage>
</organism>
<dbReference type="AlphaFoldDB" id="A0A8T2MZI2"/>
<feature type="region of interest" description="Disordered" evidence="1">
    <location>
        <begin position="33"/>
        <end position="91"/>
    </location>
</feature>
<dbReference type="Proteomes" id="UP000824540">
    <property type="component" value="Unassembled WGS sequence"/>
</dbReference>
<evidence type="ECO:0000259" key="2">
    <source>
        <dbReference type="Pfam" id="PF01476"/>
    </source>
</evidence>
<feature type="region of interest" description="Disordered" evidence="1">
    <location>
        <begin position="308"/>
        <end position="328"/>
    </location>
</feature>
<evidence type="ECO:0000313" key="3">
    <source>
        <dbReference type="EMBL" id="KAG9331048.1"/>
    </source>
</evidence>
<feature type="compositionally biased region" description="Polar residues" evidence="1">
    <location>
        <begin position="500"/>
        <end position="515"/>
    </location>
</feature>
<keyword evidence="4" id="KW-1185">Reference proteome</keyword>
<name>A0A8T2MZI2_9TELE</name>
<feature type="compositionally biased region" description="Polar residues" evidence="1">
    <location>
        <begin position="310"/>
        <end position="319"/>
    </location>
</feature>